<reference evidence="7" key="1">
    <citation type="submission" date="2021-09" db="EMBL/GenBank/DDBJ databases">
        <title>Fulvivirga sp. isolated from coastal sediment.</title>
        <authorList>
            <person name="Yu H."/>
        </authorList>
    </citation>
    <scope>NUCLEOTIDE SEQUENCE</scope>
    <source>
        <strain evidence="7">1062</strain>
    </source>
</reference>
<dbReference type="SMART" id="SM00327">
    <property type="entry name" value="VWA"/>
    <property type="match status" value="1"/>
</dbReference>
<keyword evidence="4 5" id="KW-0472">Membrane</keyword>
<comment type="caution">
    <text evidence="7">The sequence shown here is derived from an EMBL/GenBank/DDBJ whole genome shotgun (WGS) entry which is preliminary data.</text>
</comment>
<dbReference type="PANTHER" id="PTHR22550">
    <property type="entry name" value="SPORE GERMINATION PROTEIN"/>
    <property type="match status" value="1"/>
</dbReference>
<dbReference type="RefSeq" id="WP_225696625.1">
    <property type="nucleotide sequence ID" value="NZ_JAIXNE010000001.1"/>
</dbReference>
<keyword evidence="8" id="KW-1185">Reference proteome</keyword>
<dbReference type="InterPro" id="IPR002035">
    <property type="entry name" value="VWF_A"/>
</dbReference>
<proteinExistence type="predicted"/>
<dbReference type="PROSITE" id="PS50234">
    <property type="entry name" value="VWFA"/>
    <property type="match status" value="1"/>
</dbReference>
<dbReference type="EMBL" id="JAIXNE010000001">
    <property type="protein sequence ID" value="MCA6073509.1"/>
    <property type="molecule type" value="Genomic_DNA"/>
</dbReference>
<dbReference type="Gene3D" id="3.40.50.410">
    <property type="entry name" value="von Willebrand factor, type A domain"/>
    <property type="match status" value="1"/>
</dbReference>
<gene>
    <name evidence="7" type="ORF">LDX50_01460</name>
</gene>
<accession>A0A9X1HJV6</accession>
<evidence type="ECO:0000256" key="4">
    <source>
        <dbReference type="ARBA" id="ARBA00023136"/>
    </source>
</evidence>
<evidence type="ECO:0000256" key="3">
    <source>
        <dbReference type="ARBA" id="ARBA00022989"/>
    </source>
</evidence>
<evidence type="ECO:0000256" key="5">
    <source>
        <dbReference type="SAM" id="Phobius"/>
    </source>
</evidence>
<protein>
    <submittedName>
        <fullName evidence="7">VWA domain-containing protein</fullName>
    </submittedName>
</protein>
<name>A0A9X1HJV6_9BACT</name>
<dbReference type="Proteomes" id="UP001139409">
    <property type="component" value="Unassembled WGS sequence"/>
</dbReference>
<feature type="transmembrane region" description="Helical" evidence="5">
    <location>
        <begin position="298"/>
        <end position="317"/>
    </location>
</feature>
<evidence type="ECO:0000313" key="8">
    <source>
        <dbReference type="Proteomes" id="UP001139409"/>
    </source>
</evidence>
<evidence type="ECO:0000313" key="7">
    <source>
        <dbReference type="EMBL" id="MCA6073509.1"/>
    </source>
</evidence>
<keyword evidence="2 5" id="KW-0812">Transmembrane</keyword>
<keyword evidence="1" id="KW-1003">Cell membrane</keyword>
<organism evidence="7 8">
    <name type="scientific">Fulvivirga sedimenti</name>
    <dbReference type="NCBI Taxonomy" id="2879465"/>
    <lineage>
        <taxon>Bacteria</taxon>
        <taxon>Pseudomonadati</taxon>
        <taxon>Bacteroidota</taxon>
        <taxon>Cytophagia</taxon>
        <taxon>Cytophagales</taxon>
        <taxon>Fulvivirgaceae</taxon>
        <taxon>Fulvivirga</taxon>
    </lineage>
</organism>
<dbReference type="Pfam" id="PF13519">
    <property type="entry name" value="VWA_2"/>
    <property type="match status" value="1"/>
</dbReference>
<keyword evidence="3 5" id="KW-1133">Transmembrane helix</keyword>
<dbReference type="InterPro" id="IPR036465">
    <property type="entry name" value="vWFA_dom_sf"/>
</dbReference>
<evidence type="ECO:0000259" key="6">
    <source>
        <dbReference type="PROSITE" id="PS50234"/>
    </source>
</evidence>
<sequence>MSWLYGLSLVDKILIALFLVLYGLYFFRLIVISRKLPTRFNGITFKFLLRSLYFTLLVIALIGPSFGESKREVKSVGKDIFLLVDLSESMEANDVQPTRLAKVKFELKNIVEAFSSDRLGIIIFSSEAFMQAPLTYDQNALNLFIETLNTGLVPNAGTDFGPPLRMALEKLQDDDSPVTQQKSKIIILISDGEDFGDDTSEEVDKIETAGIRLFTLGVGTEKGSKIRNRSGFKKDREGQDVVTRLESRSLRKLASDTEGKYFEINATRNDVSRLINTVNSIEGEVRDTRQIDVSANRFYYFVIIALGLILVDIFTSFKTVRI</sequence>
<feature type="transmembrane region" description="Helical" evidence="5">
    <location>
        <begin position="47"/>
        <end position="66"/>
    </location>
</feature>
<feature type="transmembrane region" description="Helical" evidence="5">
    <location>
        <begin position="6"/>
        <end position="27"/>
    </location>
</feature>
<dbReference type="AlphaFoldDB" id="A0A9X1HJV6"/>
<dbReference type="SUPFAM" id="SSF53300">
    <property type="entry name" value="vWA-like"/>
    <property type="match status" value="1"/>
</dbReference>
<evidence type="ECO:0000256" key="2">
    <source>
        <dbReference type="ARBA" id="ARBA00022692"/>
    </source>
</evidence>
<evidence type="ECO:0000256" key="1">
    <source>
        <dbReference type="ARBA" id="ARBA00022475"/>
    </source>
</evidence>
<dbReference type="InterPro" id="IPR050768">
    <property type="entry name" value="UPF0353/GerABKA_families"/>
</dbReference>
<dbReference type="PANTHER" id="PTHR22550:SF5">
    <property type="entry name" value="LEUCINE ZIPPER PROTEIN 4"/>
    <property type="match status" value="1"/>
</dbReference>
<feature type="domain" description="VWFA" evidence="6">
    <location>
        <begin position="79"/>
        <end position="278"/>
    </location>
</feature>